<organism evidence="1 2">
    <name type="scientific">Frankliniella fusca</name>
    <dbReference type="NCBI Taxonomy" id="407009"/>
    <lineage>
        <taxon>Eukaryota</taxon>
        <taxon>Metazoa</taxon>
        <taxon>Ecdysozoa</taxon>
        <taxon>Arthropoda</taxon>
        <taxon>Hexapoda</taxon>
        <taxon>Insecta</taxon>
        <taxon>Pterygota</taxon>
        <taxon>Neoptera</taxon>
        <taxon>Paraneoptera</taxon>
        <taxon>Thysanoptera</taxon>
        <taxon>Terebrantia</taxon>
        <taxon>Thripoidea</taxon>
        <taxon>Thripidae</taxon>
        <taxon>Frankliniella</taxon>
    </lineage>
</organism>
<evidence type="ECO:0000313" key="2">
    <source>
        <dbReference type="Proteomes" id="UP001219518"/>
    </source>
</evidence>
<reference evidence="1" key="2">
    <citation type="journal article" date="2023" name="BMC Genomics">
        <title>Pest status, molecular evolution, and epigenetic factors derived from the genome assembly of Frankliniella fusca, a thysanopteran phytovirus vector.</title>
        <authorList>
            <person name="Catto M.A."/>
            <person name="Labadie P.E."/>
            <person name="Jacobson A.L."/>
            <person name="Kennedy G.G."/>
            <person name="Srinivasan R."/>
            <person name="Hunt B.G."/>
        </authorList>
    </citation>
    <scope>NUCLEOTIDE SEQUENCE</scope>
    <source>
        <strain evidence="1">PL_HMW_Pooled</strain>
    </source>
</reference>
<dbReference type="EMBL" id="JAHWGI010000307">
    <property type="protein sequence ID" value="KAK3913006.1"/>
    <property type="molecule type" value="Genomic_DNA"/>
</dbReference>
<comment type="caution">
    <text evidence="1">The sequence shown here is derived from an EMBL/GenBank/DDBJ whole genome shotgun (WGS) entry which is preliminary data.</text>
</comment>
<reference evidence="1" key="1">
    <citation type="submission" date="2021-07" db="EMBL/GenBank/DDBJ databases">
        <authorList>
            <person name="Catto M.A."/>
            <person name="Jacobson A."/>
            <person name="Kennedy G."/>
            <person name="Labadie P."/>
            <person name="Hunt B.G."/>
            <person name="Srinivasan R."/>
        </authorList>
    </citation>
    <scope>NUCLEOTIDE SEQUENCE</scope>
    <source>
        <strain evidence="1">PL_HMW_Pooled</strain>
        <tissue evidence="1">Head</tissue>
    </source>
</reference>
<keyword evidence="2" id="KW-1185">Reference proteome</keyword>
<dbReference type="Proteomes" id="UP001219518">
    <property type="component" value="Unassembled WGS sequence"/>
</dbReference>
<name>A0AAE1H2E4_9NEOP</name>
<sequence length="142" mass="16118">MHPRGTKNLLTMYSGATFTPHRAACRCSSAVQQQIRGTAQAQLHEHRIADYLLILEVSAMSAPNINRSVLSTTRAPRKESSNPELNQLPLLARVKVEHAVDQARSQILKEAHQKRLKMLRKELDFLKNSAWMHQPIDKFIGQ</sequence>
<protein>
    <submittedName>
        <fullName evidence="1">60 kDa chaperonin 1</fullName>
    </submittedName>
</protein>
<evidence type="ECO:0000313" key="1">
    <source>
        <dbReference type="EMBL" id="KAK3913006.1"/>
    </source>
</evidence>
<accession>A0AAE1H2E4</accession>
<dbReference type="AlphaFoldDB" id="A0AAE1H2E4"/>
<proteinExistence type="predicted"/>
<gene>
    <name evidence="1" type="ORF">KUF71_022460</name>
</gene>